<name>A0A1Y6GM04_RAOOR</name>
<reference evidence="4 6" key="3">
    <citation type="submission" date="2024-02" db="EMBL/GenBank/DDBJ databases">
        <title>Tn5403 promotes plasmid rearrangements and degradation of the Klebsiella pneumoniae carbapenemase (KPC) transposon Tn4401.</title>
        <authorList>
            <person name="Sheppard A.E."/>
            <person name="Barry K.E."/>
            <person name="Parikh H.I."/>
            <person name="Vegesana K."/>
            <person name="Sebra R."/>
            <person name="George S."/>
            <person name="Sanderson N.D."/>
            <person name="Stoesser N."/>
            <person name="Eyre D.W."/>
            <person name="Crook D.W."/>
            <person name="Walker A.S."/>
            <person name="Mathers A.J."/>
        </authorList>
    </citation>
    <scope>NUCLEOTIDE SEQUENCE [LARGE SCALE GENOMIC DNA]</scope>
    <source>
        <strain evidence="4 6">CAV1921</strain>
    </source>
</reference>
<dbReference type="RefSeq" id="WP_004858320.1">
    <property type="nucleotide sequence ID" value="NZ_ABDFAB020000003.1"/>
</dbReference>
<keyword evidence="6" id="KW-1185">Reference proteome</keyword>
<dbReference type="Proteomes" id="UP001064206">
    <property type="component" value="Chromosome"/>
</dbReference>
<accession>A0A1Y6GM04</accession>
<gene>
    <name evidence="2" type="ORF">CFY86_04590</name>
    <name evidence="4" type="ORF">LM286_21720</name>
    <name evidence="3" type="ORF">N2J37_22665</name>
</gene>
<sequence length="128" mass="13801">MVKKISWLGLSVLLLSQVAIAENSSNWISVASNDTTEYSAKKGTFKNIKGESSILMMFDNKSDKTIKYYKVSIKNADCDNGFGKLSFFGMDGRLDFQGDYVADGNSVGAGMGDFICGVRIAAANAQNS</sequence>
<dbReference type="EMBL" id="NKYI01000011">
    <property type="protein sequence ID" value="PIK90046.1"/>
    <property type="molecule type" value="Genomic_DNA"/>
</dbReference>
<dbReference type="AlphaFoldDB" id="A0A1Y6GM04"/>
<dbReference type="Proteomes" id="UP000229713">
    <property type="component" value="Unassembled WGS sequence"/>
</dbReference>
<dbReference type="GeneID" id="93755747"/>
<dbReference type="Proteomes" id="UP001350972">
    <property type="component" value="Chromosome"/>
</dbReference>
<proteinExistence type="predicted"/>
<reference evidence="3" key="2">
    <citation type="submission" date="2022-09" db="EMBL/GenBank/DDBJ databases">
        <title>Multidrug resistance Raoultella ornithinolytica Strain MQB_Silv_108.</title>
        <authorList>
            <person name="Quintela-Baluja M."/>
        </authorList>
    </citation>
    <scope>NUCLEOTIDE SEQUENCE</scope>
    <source>
        <strain evidence="3">MQB_Silv_108</strain>
    </source>
</reference>
<dbReference type="EMBL" id="CP145163">
    <property type="protein sequence ID" value="WWC10912.1"/>
    <property type="molecule type" value="Genomic_DNA"/>
</dbReference>
<evidence type="ECO:0000313" key="6">
    <source>
        <dbReference type="Proteomes" id="UP001350972"/>
    </source>
</evidence>
<reference evidence="2 5" key="1">
    <citation type="submission" date="2017-07" db="EMBL/GenBank/DDBJ databases">
        <title>Raoultella ornithinolytica strain HH3 draft genome.</title>
        <authorList>
            <person name="Duceppe M.-O."/>
            <person name="Huang H."/>
            <person name="Phipps-Todd B."/>
        </authorList>
    </citation>
    <scope>NUCLEOTIDE SEQUENCE [LARGE SCALE GENOMIC DNA]</scope>
    <source>
        <strain evidence="2 5">HH3</strain>
    </source>
</reference>
<evidence type="ECO:0000313" key="2">
    <source>
        <dbReference type="EMBL" id="PIK90046.1"/>
    </source>
</evidence>
<evidence type="ECO:0000313" key="5">
    <source>
        <dbReference type="Proteomes" id="UP000229713"/>
    </source>
</evidence>
<evidence type="ECO:0000256" key="1">
    <source>
        <dbReference type="SAM" id="SignalP"/>
    </source>
</evidence>
<evidence type="ECO:0000313" key="3">
    <source>
        <dbReference type="EMBL" id="UXE37300.1"/>
    </source>
</evidence>
<keyword evidence="1" id="KW-0732">Signal</keyword>
<feature type="chain" id="PRO_5044568578" description="Lipoprotein" evidence="1">
    <location>
        <begin position="22"/>
        <end position="128"/>
    </location>
</feature>
<organism evidence="2 5">
    <name type="scientific">Raoultella ornithinolytica</name>
    <name type="common">Klebsiella ornithinolytica</name>
    <dbReference type="NCBI Taxonomy" id="54291"/>
    <lineage>
        <taxon>Bacteria</taxon>
        <taxon>Pseudomonadati</taxon>
        <taxon>Pseudomonadota</taxon>
        <taxon>Gammaproteobacteria</taxon>
        <taxon>Enterobacterales</taxon>
        <taxon>Enterobacteriaceae</taxon>
        <taxon>Klebsiella/Raoultella group</taxon>
        <taxon>Raoultella</taxon>
    </lineage>
</organism>
<protein>
    <recommendedName>
        <fullName evidence="7">Lipoprotein</fullName>
    </recommendedName>
</protein>
<evidence type="ECO:0008006" key="7">
    <source>
        <dbReference type="Google" id="ProtNLM"/>
    </source>
</evidence>
<evidence type="ECO:0000313" key="4">
    <source>
        <dbReference type="EMBL" id="WWC10912.1"/>
    </source>
</evidence>
<feature type="signal peptide" evidence="1">
    <location>
        <begin position="1"/>
        <end position="21"/>
    </location>
</feature>
<dbReference type="EMBL" id="CP104450">
    <property type="protein sequence ID" value="UXE37300.1"/>
    <property type="molecule type" value="Genomic_DNA"/>
</dbReference>